<gene>
    <name evidence="3" type="ORF">G6047_06910</name>
</gene>
<organism evidence="3 4">
    <name type="scientific">Flavobacterium silvaticum</name>
    <dbReference type="NCBI Taxonomy" id="1852020"/>
    <lineage>
        <taxon>Bacteria</taxon>
        <taxon>Pseudomonadati</taxon>
        <taxon>Bacteroidota</taxon>
        <taxon>Flavobacteriia</taxon>
        <taxon>Flavobacteriales</taxon>
        <taxon>Flavobacteriaceae</taxon>
        <taxon>Flavobacterium</taxon>
    </lineage>
</organism>
<keyword evidence="4" id="KW-1185">Reference proteome</keyword>
<keyword evidence="1" id="KW-0732">Signal</keyword>
<dbReference type="RefSeq" id="WP_169526755.1">
    <property type="nucleotide sequence ID" value="NZ_JAAMPU010000102.1"/>
</dbReference>
<dbReference type="NCBIfam" id="TIGR04183">
    <property type="entry name" value="Por_Secre_tail"/>
    <property type="match status" value="1"/>
</dbReference>
<dbReference type="InterPro" id="IPR026444">
    <property type="entry name" value="Secre_tail"/>
</dbReference>
<protein>
    <submittedName>
        <fullName evidence="3">T9SS type A sorting domain-containing protein</fullName>
    </submittedName>
</protein>
<dbReference type="AlphaFoldDB" id="A0A972FZQ1"/>
<dbReference type="InterPro" id="IPR011047">
    <property type="entry name" value="Quinoprotein_ADH-like_sf"/>
</dbReference>
<comment type="caution">
    <text evidence="3">The sequence shown here is derived from an EMBL/GenBank/DDBJ whole genome shotgun (WGS) entry which is preliminary data.</text>
</comment>
<sequence length="578" mass="61497">MKKPVLLFTLFISFISYSQEDPVLHWARTFGSIGHQSAYALATDSDGNVYTAGTFSATVDFDPGPGEALLTQTGNSPDGYVQKLDGQGNFVWAKRMGGADGNFWSHMALMPNGDIILAGTFNGTVDFDPGTGVFNLSSTLMLNPIYKSYDVAVVRLDSDGNFIWAKKVGGTQADSVNSLVIDADENIIVAGMFAETADFDPGNGVQNLTATGSWDAFLLKLDTDGNFIWVKQFGGGDDTRIAELKLSDNGNLFILGSYHTGMDADPGTGVHSLPPGPADQFGQIGGSAYVLQLDQAGDFVWADAFNNIFIAATAMGLAPDGNLIVSGMFRGQVDLDPGAGESLFSSEGMTNSLALFKLDTSGNLMWAKATGPVGAFYPHKILSRQDGQFIMAGTFNTTVPLPGSDNIIITATAGDNYPEDVFLARFDSEGNALWAETLGGPYNDTIEDLKITDSGLFYLCGGFDTSADLDPGDGEFQVTAAGWVDAYVERLGPQALGLEDMASSGSWKIYPNPSNGNVNFSFDSSYNGASATIYSMLGQRISGFEINTLQHQLTLPSGTYLVKVENGKSAETKKLIVN</sequence>
<dbReference type="EMBL" id="JAAMPU010000102">
    <property type="protein sequence ID" value="NMH27756.1"/>
    <property type="molecule type" value="Genomic_DNA"/>
</dbReference>
<feature type="domain" description="Secretion system C-terminal sorting" evidence="2">
    <location>
        <begin position="509"/>
        <end position="577"/>
    </location>
</feature>
<dbReference type="PANTHER" id="PTHR42754:SF1">
    <property type="entry name" value="LIPOPROTEIN"/>
    <property type="match status" value="1"/>
</dbReference>
<reference evidence="3" key="1">
    <citation type="submission" date="2020-02" db="EMBL/GenBank/DDBJ databases">
        <title>Flavobacterium sp. genome.</title>
        <authorList>
            <person name="Jung H.S."/>
            <person name="Baek J.H."/>
            <person name="Jeon C.O."/>
        </authorList>
    </citation>
    <scope>NUCLEOTIDE SEQUENCE</scope>
    <source>
        <strain evidence="3">SE-s28</strain>
    </source>
</reference>
<evidence type="ECO:0000313" key="4">
    <source>
        <dbReference type="Proteomes" id="UP000712080"/>
    </source>
</evidence>
<name>A0A972FZQ1_9FLAO</name>
<evidence type="ECO:0000259" key="2">
    <source>
        <dbReference type="Pfam" id="PF18962"/>
    </source>
</evidence>
<accession>A0A972FZQ1</accession>
<evidence type="ECO:0000313" key="3">
    <source>
        <dbReference type="EMBL" id="NMH27756.1"/>
    </source>
</evidence>
<dbReference type="SUPFAM" id="SSF50998">
    <property type="entry name" value="Quinoprotein alcohol dehydrogenase-like"/>
    <property type="match status" value="1"/>
</dbReference>
<evidence type="ECO:0000256" key="1">
    <source>
        <dbReference type="ARBA" id="ARBA00022729"/>
    </source>
</evidence>
<dbReference type="Proteomes" id="UP000712080">
    <property type="component" value="Unassembled WGS sequence"/>
</dbReference>
<dbReference type="PANTHER" id="PTHR42754">
    <property type="entry name" value="ENDOGLUCANASE"/>
    <property type="match status" value="1"/>
</dbReference>
<proteinExistence type="predicted"/>
<dbReference type="Pfam" id="PF18962">
    <property type="entry name" value="Por_Secre_tail"/>
    <property type="match status" value="1"/>
</dbReference>